<feature type="region of interest" description="Disordered" evidence="1">
    <location>
        <begin position="293"/>
        <end position="331"/>
    </location>
</feature>
<evidence type="ECO:0000313" key="4">
    <source>
        <dbReference type="Proteomes" id="UP000179807"/>
    </source>
</evidence>
<reference evidence="3" key="1">
    <citation type="submission" date="2016-10" db="EMBL/GenBank/DDBJ databases">
        <authorList>
            <person name="Benchimol M."/>
            <person name="Almeida L.G."/>
            <person name="Vasconcelos A.T."/>
            <person name="Perreira-Neves A."/>
            <person name="Rosa I.A."/>
            <person name="Tasca T."/>
            <person name="Bogo M.R."/>
            <person name="de Souza W."/>
        </authorList>
    </citation>
    <scope>NUCLEOTIDE SEQUENCE [LARGE SCALE GENOMIC DNA]</scope>
    <source>
        <strain evidence="3">K</strain>
    </source>
</reference>
<evidence type="ECO:0000256" key="1">
    <source>
        <dbReference type="SAM" id="MobiDB-lite"/>
    </source>
</evidence>
<protein>
    <recommendedName>
        <fullName evidence="2">BRO1 domain-containing protein</fullName>
    </recommendedName>
</protein>
<gene>
    <name evidence="3" type="ORF">TRFO_34749</name>
</gene>
<sequence>MKTSMLLVEIPSIKISYINQQSAITLLFRGDAPRILSYQNQIYANPTNLNAYRHYISAINSKRGMNLKTKFFNPFNAKESFESDKVDIEIMNTIWNFASDLTKYMLSLDSSDLEALKSMKIVLSDLLSCSDALKEITSQCNNHPFLTNKMVDFFSQYIKYICNFWQLNCIILQKESLTPKISMRCIDEIKVCLEIAKSLDNDAKAYYIPVCEYLLAYLNLYVRYIIGKNHEAKLEVGEALAFYYAGYEYSKKTLQEIVSAPQLSLAFKIVLNNIKTAIKTLKKANRASYFQSIPETPELPPPSAPANVQPGEPLLSAQSTNPNQSNVPNIQIPQSPIQQAPQLSPNFQPNAQQNVQQGFVEWDQLNVLKGQLNARVDALMSKYPEICQEIKKQFQVANQNDGIIQNAINQCLSNPSSPREPIQNMIKQASTYYYSMQARIEQMEKS</sequence>
<dbReference type="RefSeq" id="XP_068352052.1">
    <property type="nucleotide sequence ID" value="XM_068509847.1"/>
</dbReference>
<feature type="domain" description="BRO1" evidence="2">
    <location>
        <begin position="48"/>
        <end position="316"/>
    </location>
</feature>
<dbReference type="InterPro" id="IPR004328">
    <property type="entry name" value="BRO1_dom"/>
</dbReference>
<organism evidence="3 4">
    <name type="scientific">Tritrichomonas foetus</name>
    <dbReference type="NCBI Taxonomy" id="1144522"/>
    <lineage>
        <taxon>Eukaryota</taxon>
        <taxon>Metamonada</taxon>
        <taxon>Parabasalia</taxon>
        <taxon>Tritrichomonadida</taxon>
        <taxon>Tritrichomonadidae</taxon>
        <taxon>Tritrichomonas</taxon>
    </lineage>
</organism>
<dbReference type="GeneID" id="94844551"/>
<dbReference type="Gene3D" id="1.25.40.280">
    <property type="entry name" value="alix/aip1 like domains"/>
    <property type="match status" value="1"/>
</dbReference>
<dbReference type="VEuPathDB" id="TrichDB:TRFO_34749"/>
<name>A0A1J4JN02_9EUKA</name>
<evidence type="ECO:0000259" key="2">
    <source>
        <dbReference type="Pfam" id="PF03097"/>
    </source>
</evidence>
<dbReference type="AlphaFoldDB" id="A0A1J4JN02"/>
<comment type="caution">
    <text evidence="3">The sequence shown here is derived from an EMBL/GenBank/DDBJ whole genome shotgun (WGS) entry which is preliminary data.</text>
</comment>
<dbReference type="InterPro" id="IPR038499">
    <property type="entry name" value="BRO1_sf"/>
</dbReference>
<keyword evidence="4" id="KW-1185">Reference proteome</keyword>
<proteinExistence type="predicted"/>
<feature type="compositionally biased region" description="Polar residues" evidence="1">
    <location>
        <begin position="316"/>
        <end position="327"/>
    </location>
</feature>
<dbReference type="Pfam" id="PF03097">
    <property type="entry name" value="BRO1"/>
    <property type="match status" value="1"/>
</dbReference>
<accession>A0A1J4JN02</accession>
<evidence type="ECO:0000313" key="3">
    <source>
        <dbReference type="EMBL" id="OHS98915.1"/>
    </source>
</evidence>
<dbReference type="Proteomes" id="UP000179807">
    <property type="component" value="Unassembled WGS sequence"/>
</dbReference>
<dbReference type="EMBL" id="MLAK01001033">
    <property type="protein sequence ID" value="OHS98915.1"/>
    <property type="molecule type" value="Genomic_DNA"/>
</dbReference>